<comment type="caution">
    <text evidence="1">The sequence shown here is derived from an EMBL/GenBank/DDBJ whole genome shotgun (WGS) entry which is preliminary data.</text>
</comment>
<dbReference type="EMBL" id="AMCI01000687">
    <property type="protein sequence ID" value="EJX08171.1"/>
    <property type="molecule type" value="Genomic_DNA"/>
</dbReference>
<name>J9D635_9ZZZZ</name>
<dbReference type="AlphaFoldDB" id="J9D635"/>
<gene>
    <name evidence="1" type="ORF">EVA_03722</name>
</gene>
<accession>J9D635</accession>
<reference evidence="1" key="1">
    <citation type="journal article" date="2012" name="PLoS ONE">
        <title>Gene sets for utilization of primary and secondary nutrition supplies in the distal gut of endangered iberian lynx.</title>
        <authorList>
            <person name="Alcaide M."/>
            <person name="Messina E."/>
            <person name="Richter M."/>
            <person name="Bargiela R."/>
            <person name="Peplies J."/>
            <person name="Huws S.A."/>
            <person name="Newbold C.J."/>
            <person name="Golyshin P.N."/>
            <person name="Simon M.A."/>
            <person name="Lopez G."/>
            <person name="Yakimov M.M."/>
            <person name="Ferrer M."/>
        </authorList>
    </citation>
    <scope>NUCLEOTIDE SEQUENCE</scope>
</reference>
<protein>
    <submittedName>
        <fullName evidence="1">Uncharacterized protein</fullName>
    </submittedName>
</protein>
<proteinExistence type="predicted"/>
<sequence>LQYIHKDPNDKTATVGLFYLYMKPLVCPELLKG</sequence>
<organism evidence="1">
    <name type="scientific">gut metagenome</name>
    <dbReference type="NCBI Taxonomy" id="749906"/>
    <lineage>
        <taxon>unclassified sequences</taxon>
        <taxon>metagenomes</taxon>
        <taxon>organismal metagenomes</taxon>
    </lineage>
</organism>
<feature type="non-terminal residue" evidence="1">
    <location>
        <position position="1"/>
    </location>
</feature>
<evidence type="ECO:0000313" key="1">
    <source>
        <dbReference type="EMBL" id="EJX08171.1"/>
    </source>
</evidence>